<evidence type="ECO:0000256" key="5">
    <source>
        <dbReference type="ARBA" id="ARBA00023274"/>
    </source>
</evidence>
<sequence length="297" mass="33858">MFVPNRGLHVASRALARSKPLTFGPTADIKLREPIVPKHTNFDVSPDHPLWAFFPKGNKTERALQTHDEVAKDVRAWTMPELRRKSFEDLHKIWYLTLKERNIIATELHVAKATGNSTYFGASKESLKLTQKRIKQTLLERQTAIEKAQTLTDEISAYLAEFEEQYVNANEADTSLINDKLVRLQYAIFGIEPTLEDYDLDRDITVRFVDGLKYVANLKVKRYLAQHHPDALDLPLNGVMEELPFLLRDTETAIEEVKTLRESGQSVKLDKIDVFPFLRNALSQAIEAEAVAVEESA</sequence>
<proteinExistence type="inferred from homology"/>
<gene>
    <name evidence="8" type="ORF">CXQ85_001420</name>
</gene>
<dbReference type="PANTHER" id="PTHR21183:SF18">
    <property type="entry name" value="LARGE RIBOSOMAL SUBUNIT PROTEIN UL29M"/>
    <property type="match status" value="1"/>
</dbReference>
<evidence type="ECO:0000256" key="1">
    <source>
        <dbReference type="ARBA" id="ARBA00004173"/>
    </source>
</evidence>
<evidence type="ECO:0000256" key="4">
    <source>
        <dbReference type="ARBA" id="ARBA00023128"/>
    </source>
</evidence>
<keyword evidence="3" id="KW-0689">Ribosomal protein</keyword>
<dbReference type="RefSeq" id="XP_025340064.1">
    <property type="nucleotide sequence ID" value="XM_025485133.1"/>
</dbReference>
<dbReference type="GeneID" id="37006751"/>
<evidence type="ECO:0000256" key="6">
    <source>
        <dbReference type="ARBA" id="ARBA00035289"/>
    </source>
</evidence>
<dbReference type="GO" id="GO:0032543">
    <property type="term" value="P:mitochondrial translation"/>
    <property type="evidence" value="ECO:0007669"/>
    <property type="project" value="TreeGrafter"/>
</dbReference>
<name>A0A2V1AN51_9ASCO</name>
<dbReference type="STRING" id="45357.A0A2V1AN51"/>
<comment type="caution">
    <text evidence="8">The sequence shown here is derived from an EMBL/GenBank/DDBJ whole genome shotgun (WGS) entry which is preliminary data.</text>
</comment>
<evidence type="ECO:0000313" key="8">
    <source>
        <dbReference type="EMBL" id="PVH19124.1"/>
    </source>
</evidence>
<dbReference type="Proteomes" id="UP000244309">
    <property type="component" value="Unassembled WGS sequence"/>
</dbReference>
<keyword evidence="9" id="KW-1185">Reference proteome</keyword>
<dbReference type="AlphaFoldDB" id="A0A2V1AN51"/>
<dbReference type="GO" id="GO:0005762">
    <property type="term" value="C:mitochondrial large ribosomal subunit"/>
    <property type="evidence" value="ECO:0007669"/>
    <property type="project" value="TreeGrafter"/>
</dbReference>
<dbReference type="PANTHER" id="PTHR21183">
    <property type="entry name" value="RIBOSOMAL PROTEIN L47, MITOCHONDRIAL-RELATED"/>
    <property type="match status" value="1"/>
</dbReference>
<dbReference type="InterPro" id="IPR038340">
    <property type="entry name" value="MRP-L47_sf"/>
</dbReference>
<dbReference type="Pfam" id="PF06984">
    <property type="entry name" value="MRP-L47"/>
    <property type="match status" value="1"/>
</dbReference>
<dbReference type="Gene3D" id="6.10.140.1190">
    <property type="match status" value="1"/>
</dbReference>
<reference evidence="8 9" key="1">
    <citation type="submission" date="2017-12" db="EMBL/GenBank/DDBJ databases">
        <title>Genome Sequence of a Multidrug-Resistant Candida haemulonii Isolate from a Patient with Chronic Leg Ulcers in Israel.</title>
        <authorList>
            <person name="Chow N.A."/>
            <person name="Gade L."/>
            <person name="Batra D."/>
            <person name="Rowe L.A."/>
            <person name="Ben-Ami R."/>
            <person name="Loparev V.N."/>
            <person name="Litvintseva A.P."/>
        </authorList>
    </citation>
    <scope>NUCLEOTIDE SEQUENCE [LARGE SCALE GENOMIC DNA]</scope>
    <source>
        <strain evidence="8 9">B11899</strain>
    </source>
</reference>
<dbReference type="EMBL" id="PKFO01000001">
    <property type="protein sequence ID" value="PVH19124.1"/>
    <property type="molecule type" value="Genomic_DNA"/>
</dbReference>
<protein>
    <recommendedName>
        <fullName evidence="6">Large ribosomal subunit protein uL29m</fullName>
    </recommendedName>
    <alternativeName>
        <fullName evidence="7">54S ribosomal protein L4, mitochondrial</fullName>
    </alternativeName>
</protein>
<dbReference type="OrthoDB" id="270763at2759"/>
<dbReference type="GO" id="GO:0003735">
    <property type="term" value="F:structural constituent of ribosome"/>
    <property type="evidence" value="ECO:0007669"/>
    <property type="project" value="InterPro"/>
</dbReference>
<comment type="subcellular location">
    <subcellularLocation>
        <location evidence="1">Mitochondrion</location>
    </subcellularLocation>
</comment>
<evidence type="ECO:0000313" key="9">
    <source>
        <dbReference type="Proteomes" id="UP000244309"/>
    </source>
</evidence>
<keyword evidence="4" id="KW-0496">Mitochondrion</keyword>
<evidence type="ECO:0000256" key="3">
    <source>
        <dbReference type="ARBA" id="ARBA00022980"/>
    </source>
</evidence>
<evidence type="ECO:0000256" key="7">
    <source>
        <dbReference type="ARBA" id="ARBA00035399"/>
    </source>
</evidence>
<keyword evidence="5" id="KW-0687">Ribonucleoprotein</keyword>
<accession>A0A2V1AN51</accession>
<evidence type="ECO:0000256" key="2">
    <source>
        <dbReference type="ARBA" id="ARBA00009254"/>
    </source>
</evidence>
<comment type="similarity">
    <text evidence="2">Belongs to the universal ribosomal protein uL29 family.</text>
</comment>
<dbReference type="VEuPathDB" id="FungiDB:CXQ85_001420"/>
<organism evidence="8 9">
    <name type="scientific">Candidozyma haemuli</name>
    <dbReference type="NCBI Taxonomy" id="45357"/>
    <lineage>
        <taxon>Eukaryota</taxon>
        <taxon>Fungi</taxon>
        <taxon>Dikarya</taxon>
        <taxon>Ascomycota</taxon>
        <taxon>Saccharomycotina</taxon>
        <taxon>Pichiomycetes</taxon>
        <taxon>Metschnikowiaceae</taxon>
        <taxon>Candidozyma</taxon>
    </lineage>
</organism>
<dbReference type="Gene3D" id="6.10.330.20">
    <property type="match status" value="1"/>
</dbReference>
<dbReference type="InterPro" id="IPR010729">
    <property type="entry name" value="Ribosomal_uL29_mit"/>
</dbReference>